<name>A0A4P2QVC9_SORCE</name>
<accession>A0A4P2QVC9</accession>
<dbReference type="AlphaFoldDB" id="A0A4P2QVC9"/>
<evidence type="ECO:0000313" key="3">
    <source>
        <dbReference type="Proteomes" id="UP000295497"/>
    </source>
</evidence>
<protein>
    <recommendedName>
        <fullName evidence="4">Glycine zipper domain-containing protein</fullName>
    </recommendedName>
</protein>
<dbReference type="Proteomes" id="UP000295497">
    <property type="component" value="Chromosome"/>
</dbReference>
<evidence type="ECO:0000313" key="2">
    <source>
        <dbReference type="EMBL" id="AUX34315.1"/>
    </source>
</evidence>
<proteinExistence type="predicted"/>
<evidence type="ECO:0008006" key="4">
    <source>
        <dbReference type="Google" id="ProtNLM"/>
    </source>
</evidence>
<dbReference type="EMBL" id="CP012672">
    <property type="protein sequence ID" value="AUX34315.1"/>
    <property type="molecule type" value="Genomic_DNA"/>
</dbReference>
<gene>
    <name evidence="2" type="ORF">SOCE836_064870</name>
</gene>
<reference evidence="2 3" key="1">
    <citation type="submission" date="2015-09" db="EMBL/GenBank/DDBJ databases">
        <title>Sorangium comparison.</title>
        <authorList>
            <person name="Zaburannyi N."/>
            <person name="Bunk B."/>
            <person name="Overmann J."/>
            <person name="Mueller R."/>
        </authorList>
    </citation>
    <scope>NUCLEOTIDE SEQUENCE [LARGE SCALE GENOMIC DNA]</scope>
    <source>
        <strain evidence="2 3">So ce836</strain>
    </source>
</reference>
<sequence>MKKKKKNQPAKTETRQEAPAPVAEREVTESSGSDLVGGAAKGALVGGLVGGGGGAAAGGAAGLIGGVLGDDDDESGW</sequence>
<dbReference type="RefSeq" id="WP_165374274.1">
    <property type="nucleotide sequence ID" value="NZ_CP012672.1"/>
</dbReference>
<feature type="region of interest" description="Disordered" evidence="1">
    <location>
        <begin position="1"/>
        <end position="37"/>
    </location>
</feature>
<evidence type="ECO:0000256" key="1">
    <source>
        <dbReference type="SAM" id="MobiDB-lite"/>
    </source>
</evidence>
<organism evidence="2 3">
    <name type="scientific">Sorangium cellulosum</name>
    <name type="common">Polyangium cellulosum</name>
    <dbReference type="NCBI Taxonomy" id="56"/>
    <lineage>
        <taxon>Bacteria</taxon>
        <taxon>Pseudomonadati</taxon>
        <taxon>Myxococcota</taxon>
        <taxon>Polyangia</taxon>
        <taxon>Polyangiales</taxon>
        <taxon>Polyangiaceae</taxon>
        <taxon>Sorangium</taxon>
    </lineage>
</organism>